<dbReference type="InterPro" id="IPR018170">
    <property type="entry name" value="Aldo/ket_reductase_CS"/>
</dbReference>
<evidence type="ECO:0000259" key="2">
    <source>
        <dbReference type="Pfam" id="PF00248"/>
    </source>
</evidence>
<organism evidence="3 4">
    <name type="scientific">Aliiruegeria lutimaris</name>
    <dbReference type="NCBI Taxonomy" id="571298"/>
    <lineage>
        <taxon>Bacteria</taxon>
        <taxon>Pseudomonadati</taxon>
        <taxon>Pseudomonadota</taxon>
        <taxon>Alphaproteobacteria</taxon>
        <taxon>Rhodobacterales</taxon>
        <taxon>Roseobacteraceae</taxon>
        <taxon>Aliiruegeria</taxon>
    </lineage>
</organism>
<dbReference type="Gene3D" id="3.20.20.100">
    <property type="entry name" value="NADP-dependent oxidoreductase domain"/>
    <property type="match status" value="1"/>
</dbReference>
<evidence type="ECO:0000256" key="1">
    <source>
        <dbReference type="ARBA" id="ARBA00023002"/>
    </source>
</evidence>
<dbReference type="Pfam" id="PF00248">
    <property type="entry name" value="Aldo_ket_red"/>
    <property type="match status" value="1"/>
</dbReference>
<name>A0A1G8IVB1_9RHOB</name>
<reference evidence="3 4" key="1">
    <citation type="submission" date="2016-10" db="EMBL/GenBank/DDBJ databases">
        <authorList>
            <person name="de Groot N.N."/>
        </authorList>
    </citation>
    <scope>NUCLEOTIDE SEQUENCE [LARGE SCALE GENOMIC DNA]</scope>
    <source>
        <strain evidence="3 4">DSM 25294</strain>
    </source>
</reference>
<dbReference type="PANTHER" id="PTHR43364:SF4">
    <property type="entry name" value="NAD(P)-LINKED OXIDOREDUCTASE SUPERFAMILY PROTEIN"/>
    <property type="match status" value="1"/>
</dbReference>
<protein>
    <submittedName>
        <fullName evidence="3">Predicted oxidoreductase</fullName>
    </submittedName>
</protein>
<sequence length="314" mass="33977">MAIELTTLDGTAISAFCFGAMQFGIGADRAASEEMYAACRGAGINFFDTAHGYSDGLSETWLGDMVRSERDAVFFASKVAVSGGSGRKNILAQFDESCRRHKLECVDGLYLHRWDAQTPLEETFETLAGLKEEGKVRYIGVSNFAAWQVMKSVAVAERFDLKISLLQPMYNLVKRQAEMELLPMAADQEIAVAPYSPLGGGLLTGKYRGGATGRLDTDPSYKIRYGEQWMRDVAVALTDLAEEMGQSPATLAVAWVASHPAVTAPIISARSLDQLKPSLAAVGFEMDAALRARMTALTPTLEPATGRLEEAAKT</sequence>
<dbReference type="SUPFAM" id="SSF51430">
    <property type="entry name" value="NAD(P)-linked oxidoreductase"/>
    <property type="match status" value="1"/>
</dbReference>
<dbReference type="PROSITE" id="PS00062">
    <property type="entry name" value="ALDOKETO_REDUCTASE_2"/>
    <property type="match status" value="1"/>
</dbReference>
<proteinExistence type="predicted"/>
<feature type="domain" description="NADP-dependent oxidoreductase" evidence="2">
    <location>
        <begin position="17"/>
        <end position="294"/>
    </location>
</feature>
<dbReference type="OrthoDB" id="9803483at2"/>
<gene>
    <name evidence="3" type="ORF">SAMN04488026_1001137</name>
</gene>
<accession>A0A1G8IVB1</accession>
<dbReference type="EMBL" id="FNEK01000001">
    <property type="protein sequence ID" value="SDI22637.1"/>
    <property type="molecule type" value="Genomic_DNA"/>
</dbReference>
<dbReference type="AlphaFoldDB" id="A0A1G8IVB1"/>
<dbReference type="InterPro" id="IPR050523">
    <property type="entry name" value="AKR_Detox_Biosynth"/>
</dbReference>
<dbReference type="GO" id="GO:0016491">
    <property type="term" value="F:oxidoreductase activity"/>
    <property type="evidence" value="ECO:0007669"/>
    <property type="project" value="UniProtKB-KW"/>
</dbReference>
<dbReference type="RefSeq" id="WP_093147396.1">
    <property type="nucleotide sequence ID" value="NZ_FNEK01000001.1"/>
</dbReference>
<dbReference type="STRING" id="571298.SAMN04488026_1001137"/>
<keyword evidence="1" id="KW-0560">Oxidoreductase</keyword>
<dbReference type="Proteomes" id="UP000199382">
    <property type="component" value="Unassembled WGS sequence"/>
</dbReference>
<dbReference type="InterPro" id="IPR036812">
    <property type="entry name" value="NAD(P)_OxRdtase_dom_sf"/>
</dbReference>
<evidence type="ECO:0000313" key="3">
    <source>
        <dbReference type="EMBL" id="SDI22637.1"/>
    </source>
</evidence>
<keyword evidence="4" id="KW-1185">Reference proteome</keyword>
<dbReference type="PANTHER" id="PTHR43364">
    <property type="entry name" value="NADH-SPECIFIC METHYLGLYOXAL REDUCTASE-RELATED"/>
    <property type="match status" value="1"/>
</dbReference>
<dbReference type="InterPro" id="IPR023210">
    <property type="entry name" value="NADP_OxRdtase_dom"/>
</dbReference>
<dbReference type="GO" id="GO:0005829">
    <property type="term" value="C:cytosol"/>
    <property type="evidence" value="ECO:0007669"/>
    <property type="project" value="TreeGrafter"/>
</dbReference>
<evidence type="ECO:0000313" key="4">
    <source>
        <dbReference type="Proteomes" id="UP000199382"/>
    </source>
</evidence>